<dbReference type="Proteomes" id="UP000028181">
    <property type="component" value="Chromosome I"/>
</dbReference>
<dbReference type="InterPro" id="IPR000515">
    <property type="entry name" value="MetI-like"/>
</dbReference>
<protein>
    <submittedName>
        <fullName evidence="9">Putative binding-protein-dependent transport permease</fullName>
    </submittedName>
</protein>
<dbReference type="PANTHER" id="PTHR43163:SF2">
    <property type="entry name" value="ABC TRANSPORTER PERMEASE PROTEIN"/>
    <property type="match status" value="1"/>
</dbReference>
<dbReference type="SUPFAM" id="SSF161098">
    <property type="entry name" value="MetI-like"/>
    <property type="match status" value="1"/>
</dbReference>
<dbReference type="PANTHER" id="PTHR43163">
    <property type="entry name" value="DIPEPTIDE TRANSPORT SYSTEM PERMEASE PROTEIN DPPB-RELATED"/>
    <property type="match status" value="1"/>
</dbReference>
<keyword evidence="2 7" id="KW-0813">Transport</keyword>
<feature type="transmembrane region" description="Helical" evidence="7">
    <location>
        <begin position="133"/>
        <end position="158"/>
    </location>
</feature>
<feature type="transmembrane region" description="Helical" evidence="7">
    <location>
        <begin position="12"/>
        <end position="31"/>
    </location>
</feature>
<evidence type="ECO:0000256" key="6">
    <source>
        <dbReference type="ARBA" id="ARBA00023136"/>
    </source>
</evidence>
<keyword evidence="6 7" id="KW-0472">Membrane</keyword>
<evidence type="ECO:0000256" key="7">
    <source>
        <dbReference type="RuleBase" id="RU363032"/>
    </source>
</evidence>
<dbReference type="GO" id="GO:0005886">
    <property type="term" value="C:plasma membrane"/>
    <property type="evidence" value="ECO:0007669"/>
    <property type="project" value="UniProtKB-SubCell"/>
</dbReference>
<evidence type="ECO:0000256" key="3">
    <source>
        <dbReference type="ARBA" id="ARBA00022475"/>
    </source>
</evidence>
<evidence type="ECO:0000256" key="5">
    <source>
        <dbReference type="ARBA" id="ARBA00022989"/>
    </source>
</evidence>
<feature type="domain" description="ABC transmembrane type-1" evidence="8">
    <location>
        <begin position="94"/>
        <end position="311"/>
    </location>
</feature>
<dbReference type="EMBL" id="HG938353">
    <property type="protein sequence ID" value="CDN48137.1"/>
    <property type="molecule type" value="Genomic_DNA"/>
</dbReference>
<dbReference type="eggNOG" id="COG0601">
    <property type="taxonomic scope" value="Bacteria"/>
</dbReference>
<dbReference type="PROSITE" id="PS50928">
    <property type="entry name" value="ABC_TM1"/>
    <property type="match status" value="1"/>
</dbReference>
<keyword evidence="4 7" id="KW-0812">Transmembrane</keyword>
<evidence type="ECO:0000313" key="9">
    <source>
        <dbReference type="EMBL" id="CDN48137.1"/>
    </source>
</evidence>
<gene>
    <name evidence="9" type="ORF">RG540_CH19680</name>
</gene>
<proteinExistence type="inferred from homology"/>
<dbReference type="GO" id="GO:0055085">
    <property type="term" value="P:transmembrane transport"/>
    <property type="evidence" value="ECO:0007669"/>
    <property type="project" value="InterPro"/>
</dbReference>
<reference evidence="10" key="1">
    <citation type="journal article" date="2014" name="BMC Genomics">
        <title>Genome sequencing of two Neorhizobium galegae strains reveals a noeT gene responsible for the unusual acetylation of the nodulation factors.</title>
        <authorList>
            <person name="Osterman J."/>
            <person name="Marsh J."/>
            <person name="Laine P.K."/>
            <person name="Zeng Z."/>
            <person name="Alatalo E."/>
            <person name="Sullivan J.T."/>
            <person name="Young J.P."/>
            <person name="Thomas-Oates J."/>
            <person name="Paulin L."/>
            <person name="Lindstrom K."/>
        </authorList>
    </citation>
    <scope>NUCLEOTIDE SEQUENCE [LARGE SCALE GENOMIC DNA]</scope>
    <source>
        <strain evidence="10">HAMBI 540</strain>
    </source>
</reference>
<comment type="subcellular location">
    <subcellularLocation>
        <location evidence="1 7">Cell membrane</location>
        <topology evidence="1 7">Multi-pass membrane protein</topology>
    </subcellularLocation>
</comment>
<dbReference type="CDD" id="cd06261">
    <property type="entry name" value="TM_PBP2"/>
    <property type="match status" value="1"/>
</dbReference>
<dbReference type="InterPro" id="IPR045621">
    <property type="entry name" value="BPD_transp_1_N"/>
</dbReference>
<dbReference type="Pfam" id="PF00528">
    <property type="entry name" value="BPD_transp_1"/>
    <property type="match status" value="1"/>
</dbReference>
<dbReference type="Gene3D" id="1.10.3720.10">
    <property type="entry name" value="MetI-like"/>
    <property type="match status" value="1"/>
</dbReference>
<feature type="transmembrane region" description="Helical" evidence="7">
    <location>
        <begin position="293"/>
        <end position="314"/>
    </location>
</feature>
<dbReference type="PATRIC" id="fig|1028800.3.peg.1983"/>
<keyword evidence="3" id="KW-1003">Cell membrane</keyword>
<evidence type="ECO:0000256" key="1">
    <source>
        <dbReference type="ARBA" id="ARBA00004651"/>
    </source>
</evidence>
<feature type="transmembrane region" description="Helical" evidence="7">
    <location>
        <begin position="238"/>
        <end position="263"/>
    </location>
</feature>
<feature type="transmembrane region" description="Helical" evidence="7">
    <location>
        <begin position="100"/>
        <end position="121"/>
    </location>
</feature>
<dbReference type="OrthoDB" id="9807402at2"/>
<name>A0A068SPA5_NEOGA</name>
<dbReference type="GeneID" id="24258245"/>
<dbReference type="InterPro" id="IPR035906">
    <property type="entry name" value="MetI-like_sf"/>
</dbReference>
<evidence type="ECO:0000313" key="10">
    <source>
        <dbReference type="Proteomes" id="UP000028181"/>
    </source>
</evidence>
<dbReference type="RefSeq" id="WP_038587189.1">
    <property type="nucleotide sequence ID" value="NZ_HG938353.1"/>
</dbReference>
<evidence type="ECO:0000256" key="2">
    <source>
        <dbReference type="ARBA" id="ARBA00022448"/>
    </source>
</evidence>
<keyword evidence="5 7" id="KW-1133">Transmembrane helix</keyword>
<evidence type="ECO:0000256" key="4">
    <source>
        <dbReference type="ARBA" id="ARBA00022692"/>
    </source>
</evidence>
<keyword evidence="10" id="KW-1185">Reference proteome</keyword>
<dbReference type="KEGG" id="ngg:RG540_CH19680"/>
<comment type="similarity">
    <text evidence="7">Belongs to the binding-protein-dependent transport system permease family.</text>
</comment>
<dbReference type="Pfam" id="PF19300">
    <property type="entry name" value="BPD_transp_1_N"/>
    <property type="match status" value="1"/>
</dbReference>
<dbReference type="HOGENOM" id="CLU_036879_0_3_5"/>
<evidence type="ECO:0000259" key="8">
    <source>
        <dbReference type="PROSITE" id="PS50928"/>
    </source>
</evidence>
<sequence>MFSFVLQRLLQSVVVVLVLSIVLFVGVWLIGNPADILISSEASEADRLAAITALGLDKPLWQQYLTFLGNAAQGDWGYSFVYKEPVVSILLQRLPASLELGIVAFFIAIAVSVPAGLYSGLRPGSPLGRGLMAFSLIGVSIPTFWQGMLLIVAFGIALPILPVGDRGQVATHLGITTSLWTLDGWSHIVMPAFSLALLKMSLLMRVTRAATMEIVRLDFVKFAYAKGVRSRKVVVGHILRNALVPLVTVTGIELGNLLAYGVITETVFSWPGLGKLLINSIKVLDRPLIVAQLTYTALLFIGINFIVDILHMAIDPRIKSVMGRRTA</sequence>
<organism evidence="9 10">
    <name type="scientific">Neorhizobium galegae bv. orientalis str. HAMBI 540</name>
    <dbReference type="NCBI Taxonomy" id="1028800"/>
    <lineage>
        <taxon>Bacteria</taxon>
        <taxon>Pseudomonadati</taxon>
        <taxon>Pseudomonadota</taxon>
        <taxon>Alphaproteobacteria</taxon>
        <taxon>Hyphomicrobiales</taxon>
        <taxon>Rhizobiaceae</taxon>
        <taxon>Rhizobium/Agrobacterium group</taxon>
        <taxon>Neorhizobium</taxon>
    </lineage>
</organism>
<dbReference type="AlphaFoldDB" id="A0A068SPA5"/>
<feature type="transmembrane region" description="Helical" evidence="7">
    <location>
        <begin position="178"/>
        <end position="198"/>
    </location>
</feature>
<accession>A0A068SPA5</accession>